<dbReference type="EMBL" id="JAUUUU010000002">
    <property type="protein sequence ID" value="MDP1520482.1"/>
    <property type="molecule type" value="Genomic_DNA"/>
</dbReference>
<dbReference type="RefSeq" id="WP_305170046.1">
    <property type="nucleotide sequence ID" value="NZ_JAUUUU010000002.1"/>
</dbReference>
<organism evidence="1 2">
    <name type="scientific">Porticoccus litoralis</name>
    <dbReference type="NCBI Taxonomy" id="434086"/>
    <lineage>
        <taxon>Bacteria</taxon>
        <taxon>Pseudomonadati</taxon>
        <taxon>Pseudomonadota</taxon>
        <taxon>Gammaproteobacteria</taxon>
        <taxon>Cellvibrionales</taxon>
        <taxon>Porticoccaceae</taxon>
        <taxon>Porticoccus</taxon>
    </lineage>
</organism>
<reference evidence="1" key="2">
    <citation type="submission" date="2023-08" db="EMBL/GenBank/DDBJ databases">
        <authorList>
            <person name="Luo J."/>
        </authorList>
    </citation>
    <scope>NUCLEOTIDE SEQUENCE</scope>
    <source>
        <strain evidence="1">DSM 25064</strain>
    </source>
</reference>
<reference evidence="1" key="1">
    <citation type="journal article" date="2010" name="Int. J. Syst. Evol. Microbiol.">
        <title>Porticoccus litoralis gen. nov., sp. nov., a gammaproteobacterium isolated from the Yellow Sea.</title>
        <authorList>
            <person name="Oh H.M."/>
            <person name="Kim H."/>
            <person name="Kim K.M."/>
            <person name="Min G.S."/>
            <person name="Cho J.C."/>
        </authorList>
    </citation>
    <scope>NUCLEOTIDE SEQUENCE</scope>
    <source>
        <strain evidence="1">DSM 25064</strain>
    </source>
</reference>
<proteinExistence type="predicted"/>
<name>A0AAW8B402_9GAMM</name>
<gene>
    <name evidence="1" type="ORF">Q8A57_05800</name>
</gene>
<dbReference type="AlphaFoldDB" id="A0AAW8B402"/>
<dbReference type="Proteomes" id="UP001178354">
    <property type="component" value="Unassembled WGS sequence"/>
</dbReference>
<keyword evidence="2" id="KW-1185">Reference proteome</keyword>
<accession>A0AAW8B402</accession>
<sequence>MLDDDEIKAHLEAAGRDYVIDVRVRAYDEAILLYIPRERVAPKVKQGFTSFRQIKNLQKHLGEYFSTVVDVIFMKSESHSDLEAGFFQLLNRRFNDRLKSMYISFSGEKVIDSWIEVKELDDLLKAQISEHFSELLAGTDLILGEIQWVGSKVNLPSTPALLRLIKILQPVELGYLSKSLKENYDSVDEKWLKKTLDNLRRKGVLHWQKPGSYTLTADSLNFVPAGTRRSSSDIDRALALGRRKW</sequence>
<evidence type="ECO:0000313" key="2">
    <source>
        <dbReference type="Proteomes" id="UP001178354"/>
    </source>
</evidence>
<evidence type="ECO:0000313" key="1">
    <source>
        <dbReference type="EMBL" id="MDP1520482.1"/>
    </source>
</evidence>
<comment type="caution">
    <text evidence="1">The sequence shown here is derived from an EMBL/GenBank/DDBJ whole genome shotgun (WGS) entry which is preliminary data.</text>
</comment>
<protein>
    <submittedName>
        <fullName evidence="1">Uncharacterized protein</fullName>
    </submittedName>
</protein>